<comment type="caution">
    <text evidence="3">The sequence shown here is derived from an EMBL/GenBank/DDBJ whole genome shotgun (WGS) entry which is preliminary data.</text>
</comment>
<keyword evidence="2" id="KW-0812">Transmembrane</keyword>
<evidence type="ECO:0000256" key="2">
    <source>
        <dbReference type="SAM" id="Phobius"/>
    </source>
</evidence>
<dbReference type="Proteomes" id="UP001487740">
    <property type="component" value="Unassembled WGS sequence"/>
</dbReference>
<feature type="region of interest" description="Disordered" evidence="1">
    <location>
        <begin position="96"/>
        <end position="147"/>
    </location>
</feature>
<keyword evidence="2" id="KW-1133">Transmembrane helix</keyword>
<gene>
    <name evidence="3" type="ORF">O3P69_020441</name>
</gene>
<protein>
    <submittedName>
        <fullName evidence="3">Uncharacterized protein</fullName>
    </submittedName>
</protein>
<feature type="region of interest" description="Disordered" evidence="1">
    <location>
        <begin position="24"/>
        <end position="52"/>
    </location>
</feature>
<sequence length="163" mass="16978">MTAPNASCPTVRVLSQARFSLPTCQGSPSSRSPVMCPTGTDDLKPSTPSPSPMHPTVPVLVPVSEVVIVVIVVVVVVVGVVVGVIVTVKVRTSLAQRTPAAPATTVSRPAAPSCHPLAPPAAPRGLPHAVLPPRPRHDQGGPAEDDLYDNIYDSHSELYLHVV</sequence>
<dbReference type="EMBL" id="JARAKH010000028">
    <property type="protein sequence ID" value="KAK8388458.1"/>
    <property type="molecule type" value="Genomic_DNA"/>
</dbReference>
<proteinExistence type="predicted"/>
<keyword evidence="4" id="KW-1185">Reference proteome</keyword>
<accession>A0AAW0TN04</accession>
<evidence type="ECO:0000313" key="3">
    <source>
        <dbReference type="EMBL" id="KAK8388458.1"/>
    </source>
</evidence>
<keyword evidence="2" id="KW-0472">Membrane</keyword>
<organism evidence="3 4">
    <name type="scientific">Scylla paramamosain</name>
    <name type="common">Mud crab</name>
    <dbReference type="NCBI Taxonomy" id="85552"/>
    <lineage>
        <taxon>Eukaryota</taxon>
        <taxon>Metazoa</taxon>
        <taxon>Ecdysozoa</taxon>
        <taxon>Arthropoda</taxon>
        <taxon>Crustacea</taxon>
        <taxon>Multicrustacea</taxon>
        <taxon>Malacostraca</taxon>
        <taxon>Eumalacostraca</taxon>
        <taxon>Eucarida</taxon>
        <taxon>Decapoda</taxon>
        <taxon>Pleocyemata</taxon>
        <taxon>Brachyura</taxon>
        <taxon>Eubrachyura</taxon>
        <taxon>Portunoidea</taxon>
        <taxon>Portunidae</taxon>
        <taxon>Portuninae</taxon>
        <taxon>Scylla</taxon>
    </lineage>
</organism>
<name>A0AAW0TN04_SCYPA</name>
<evidence type="ECO:0000256" key="1">
    <source>
        <dbReference type="SAM" id="MobiDB-lite"/>
    </source>
</evidence>
<evidence type="ECO:0000313" key="4">
    <source>
        <dbReference type="Proteomes" id="UP001487740"/>
    </source>
</evidence>
<reference evidence="3 4" key="1">
    <citation type="submission" date="2023-03" db="EMBL/GenBank/DDBJ databases">
        <title>High-quality genome of Scylla paramamosain provides insights in environmental adaptation.</title>
        <authorList>
            <person name="Zhang L."/>
        </authorList>
    </citation>
    <scope>NUCLEOTIDE SEQUENCE [LARGE SCALE GENOMIC DNA]</scope>
    <source>
        <strain evidence="3">LZ_2023a</strain>
        <tissue evidence="3">Muscle</tissue>
    </source>
</reference>
<dbReference type="AlphaFoldDB" id="A0AAW0TN04"/>
<feature type="transmembrane region" description="Helical" evidence="2">
    <location>
        <begin position="66"/>
        <end position="88"/>
    </location>
</feature>